<evidence type="ECO:0000313" key="2">
    <source>
        <dbReference type="Proteomes" id="UP000509702"/>
    </source>
</evidence>
<sequence length="243" mass="26519">MRKFSPLAPFGATPELGIFKLQATRCRKLLRSPQKPKKAPTKERKPVLLFPSMKAGLIGARRYWYIDLFYLLDADPVVVSYTTETTQMVFGSDGAARTHRPDIVVEERSGRLALSLLLEAEATNPDNVHGIAVLKELYSERGMRFQVITDADLKGSSRLNNAKTLFRHRDIPLPSTMSFALAAAVARGPLPTLGAVHQALGGTNEAWIAVLGLVARGFIEADLGIPLGSSTRIIRIVGDGVRS</sequence>
<name>A0A6N1AIB5_9PROT</name>
<dbReference type="RefSeq" id="WP_149198894.1">
    <property type="nucleotide sequence ID" value="NZ_BSOV01000043.1"/>
</dbReference>
<accession>A0A6N1AIB5</accession>
<geneLocation type="plasmid" evidence="1 2">
    <name>unnamed3</name>
</geneLocation>
<reference evidence="1 2" key="1">
    <citation type="submission" date="2020-06" db="EMBL/GenBank/DDBJ databases">
        <title>Complete genome of Azosprillum oryzae KACC14407.</title>
        <authorList>
            <person name="Kim M."/>
            <person name="Park Y.-J."/>
            <person name="Shin J.-H."/>
        </authorList>
    </citation>
    <scope>NUCLEOTIDE SEQUENCE [LARGE SCALE GENOMIC DNA]</scope>
    <source>
        <strain evidence="1 2">KACC 14407</strain>
        <plasmid evidence="1 2">unnamed3</plasmid>
    </source>
</reference>
<dbReference type="KEGG" id="aoz:HUE56_06200"/>
<evidence type="ECO:0000313" key="1">
    <source>
        <dbReference type="EMBL" id="QKS50107.1"/>
    </source>
</evidence>
<organism evidence="1 2">
    <name type="scientific">Azospirillum oryzae</name>
    <dbReference type="NCBI Taxonomy" id="286727"/>
    <lineage>
        <taxon>Bacteria</taxon>
        <taxon>Pseudomonadati</taxon>
        <taxon>Pseudomonadota</taxon>
        <taxon>Alphaproteobacteria</taxon>
        <taxon>Rhodospirillales</taxon>
        <taxon>Azospirillaceae</taxon>
        <taxon>Azospirillum</taxon>
    </lineage>
</organism>
<dbReference type="EMBL" id="CP054617">
    <property type="protein sequence ID" value="QKS50107.1"/>
    <property type="molecule type" value="Genomic_DNA"/>
</dbReference>
<gene>
    <name evidence="1" type="ORF">HUE56_06200</name>
</gene>
<keyword evidence="2" id="KW-1185">Reference proteome</keyword>
<keyword evidence="1" id="KW-0614">Plasmid</keyword>
<dbReference type="AlphaFoldDB" id="A0A6N1AIB5"/>
<protein>
    <recommendedName>
        <fullName evidence="3">TnsA endonuclease N-terminal domain-containing protein</fullName>
    </recommendedName>
</protein>
<proteinExistence type="predicted"/>
<dbReference type="OrthoDB" id="7594731at2"/>
<evidence type="ECO:0008006" key="3">
    <source>
        <dbReference type="Google" id="ProtNLM"/>
    </source>
</evidence>
<dbReference type="Proteomes" id="UP000509702">
    <property type="component" value="Plasmid unnamed3"/>
</dbReference>